<dbReference type="Proteomes" id="UP000196475">
    <property type="component" value="Unassembled WGS sequence"/>
</dbReference>
<name>A0A1Y3PJR8_9BACI</name>
<dbReference type="AlphaFoldDB" id="A0A1Y3PJR8"/>
<dbReference type="EMBL" id="LZRT01000072">
    <property type="protein sequence ID" value="OUM87582.1"/>
    <property type="molecule type" value="Genomic_DNA"/>
</dbReference>
<evidence type="ECO:0000313" key="2">
    <source>
        <dbReference type="Proteomes" id="UP000196475"/>
    </source>
</evidence>
<comment type="caution">
    <text evidence="1">The sequence shown here is derived from an EMBL/GenBank/DDBJ whole genome shotgun (WGS) entry which is preliminary data.</text>
</comment>
<proteinExistence type="predicted"/>
<gene>
    <name evidence="1" type="ORF">BAA01_04720</name>
</gene>
<organism evidence="1 2">
    <name type="scientific">Bacillus thermozeamaize</name>
    <dbReference type="NCBI Taxonomy" id="230954"/>
    <lineage>
        <taxon>Bacteria</taxon>
        <taxon>Bacillati</taxon>
        <taxon>Bacillota</taxon>
        <taxon>Bacilli</taxon>
        <taxon>Bacillales</taxon>
        <taxon>Bacillaceae</taxon>
        <taxon>Bacillus</taxon>
    </lineage>
</organism>
<accession>A0A1Y3PJR8</accession>
<dbReference type="NCBIfam" id="NF046065">
    <property type="entry name" value="MtxRegRemB"/>
    <property type="match status" value="1"/>
</dbReference>
<evidence type="ECO:0000313" key="1">
    <source>
        <dbReference type="EMBL" id="OUM87582.1"/>
    </source>
</evidence>
<evidence type="ECO:0008006" key="3">
    <source>
        <dbReference type="Google" id="ProtNLM"/>
    </source>
</evidence>
<protein>
    <recommendedName>
        <fullName evidence="3">DUF370 domain-containing protein</fullName>
    </recommendedName>
</protein>
<dbReference type="InterPro" id="IPR007169">
    <property type="entry name" value="RemA-like"/>
</dbReference>
<reference evidence="2" key="1">
    <citation type="submission" date="2016-06" db="EMBL/GenBank/DDBJ databases">
        <authorList>
            <person name="Nascimento L."/>
            <person name="Pereira R.V."/>
            <person name="Martins L.F."/>
            <person name="Quaggio R.B."/>
            <person name="Silva A.M."/>
            <person name="Setubal J.C."/>
        </authorList>
    </citation>
    <scope>NUCLEOTIDE SEQUENCE [LARGE SCALE GENOMIC DNA]</scope>
</reference>
<sequence>MYIHIGGEILLRAREIVAIFDASILKKQKQLSLQQDWLVISDQCKSIVLTTNRVYASPISPGTLRKRLVFGRRFNPQEEGSGSR</sequence>
<dbReference type="Pfam" id="PF04025">
    <property type="entry name" value="RemA-like"/>
    <property type="match status" value="1"/>
</dbReference>